<proteinExistence type="predicted"/>
<comment type="caution">
    <text evidence="1">The sequence shown here is derived from an EMBL/GenBank/DDBJ whole genome shotgun (WGS) entry which is preliminary data.</text>
</comment>
<evidence type="ECO:0000313" key="1">
    <source>
        <dbReference type="EMBL" id="GFY68665.1"/>
    </source>
</evidence>
<name>A0A8X6Y9K9_9ARAC</name>
<dbReference type="Proteomes" id="UP000886998">
    <property type="component" value="Unassembled WGS sequence"/>
</dbReference>
<dbReference type="AlphaFoldDB" id="A0A8X6Y9K9"/>
<organism evidence="1 2">
    <name type="scientific">Trichonephila inaurata madagascariensis</name>
    <dbReference type="NCBI Taxonomy" id="2747483"/>
    <lineage>
        <taxon>Eukaryota</taxon>
        <taxon>Metazoa</taxon>
        <taxon>Ecdysozoa</taxon>
        <taxon>Arthropoda</taxon>
        <taxon>Chelicerata</taxon>
        <taxon>Arachnida</taxon>
        <taxon>Araneae</taxon>
        <taxon>Araneomorphae</taxon>
        <taxon>Entelegynae</taxon>
        <taxon>Araneoidea</taxon>
        <taxon>Nephilidae</taxon>
        <taxon>Trichonephila</taxon>
        <taxon>Trichonephila inaurata</taxon>
    </lineage>
</organism>
<protein>
    <submittedName>
        <fullName evidence="1">Uncharacterized protein</fullName>
    </submittedName>
</protein>
<accession>A0A8X6Y9K9</accession>
<keyword evidence="2" id="KW-1185">Reference proteome</keyword>
<evidence type="ECO:0000313" key="2">
    <source>
        <dbReference type="Proteomes" id="UP000886998"/>
    </source>
</evidence>
<dbReference type="OrthoDB" id="10455969at2759"/>
<reference evidence="1" key="1">
    <citation type="submission" date="2020-08" db="EMBL/GenBank/DDBJ databases">
        <title>Multicomponent nature underlies the extraordinary mechanical properties of spider dragline silk.</title>
        <authorList>
            <person name="Kono N."/>
            <person name="Nakamura H."/>
            <person name="Mori M."/>
            <person name="Yoshida Y."/>
            <person name="Ohtoshi R."/>
            <person name="Malay A.D."/>
            <person name="Moran D.A.P."/>
            <person name="Tomita M."/>
            <person name="Numata K."/>
            <person name="Arakawa K."/>
        </authorList>
    </citation>
    <scope>NUCLEOTIDE SEQUENCE</scope>
</reference>
<sequence length="178" mass="21021">MIDNNGFQRHQNPSQLVHLANANISGHRFLTVTFNDVLNRTEREITAEKYRKQFFGNIPLGKLTSKYASGNLNPVYESMWRRLYANPCTVLCFREEDSVLYIKEQTQEKKEASVFKKIMERQTGESFNIFHILKSIALPYYYILPHTNELKFLDFKTHNYFNLMSFCFESQLNIAMKI</sequence>
<gene>
    <name evidence="1" type="ORF">TNIN_366541</name>
</gene>
<dbReference type="EMBL" id="BMAV01017183">
    <property type="protein sequence ID" value="GFY68665.1"/>
    <property type="molecule type" value="Genomic_DNA"/>
</dbReference>